<evidence type="ECO:0000313" key="6">
    <source>
        <dbReference type="EMBL" id="MBB4135909.1"/>
    </source>
</evidence>
<dbReference type="Proteomes" id="UP000551501">
    <property type="component" value="Unassembled WGS sequence"/>
</dbReference>
<dbReference type="Pfam" id="PF01329">
    <property type="entry name" value="Pterin_4a"/>
    <property type="match status" value="1"/>
</dbReference>
<dbReference type="PANTHER" id="PTHR12599">
    <property type="entry name" value="PTERIN-4-ALPHA-CARBINOLAMINE DEHYDRATASE"/>
    <property type="match status" value="1"/>
</dbReference>
<comment type="caution">
    <text evidence="6">The sequence shown here is derived from an EMBL/GenBank/DDBJ whole genome shotgun (WGS) entry which is preliminary data.</text>
</comment>
<dbReference type="GO" id="GO:0008124">
    <property type="term" value="F:4-alpha-hydroxytetrahydrobiopterin dehydratase activity"/>
    <property type="evidence" value="ECO:0007669"/>
    <property type="project" value="UniProtKB-EC"/>
</dbReference>
<dbReference type="Gene3D" id="3.30.1360.20">
    <property type="entry name" value="Transcriptional coactivator/pterin dehydratase"/>
    <property type="match status" value="1"/>
</dbReference>
<evidence type="ECO:0000256" key="3">
    <source>
        <dbReference type="ARBA" id="ARBA00013252"/>
    </source>
</evidence>
<dbReference type="GO" id="GO:0006729">
    <property type="term" value="P:tetrahydrobiopterin biosynthetic process"/>
    <property type="evidence" value="ECO:0007669"/>
    <property type="project" value="InterPro"/>
</dbReference>
<protein>
    <recommendedName>
        <fullName evidence="4">Putative pterin-4-alpha-carbinolamine dehydratase</fullName>
        <ecNumber evidence="3">4.2.1.96</ecNumber>
    </recommendedName>
</protein>
<dbReference type="InterPro" id="IPR001533">
    <property type="entry name" value="Pterin_deHydtase"/>
</dbReference>
<keyword evidence="5 6" id="KW-0456">Lyase</keyword>
<evidence type="ECO:0000256" key="1">
    <source>
        <dbReference type="ARBA" id="ARBA00001554"/>
    </source>
</evidence>
<dbReference type="AlphaFoldDB" id="A0A840F3B4"/>
<dbReference type="EMBL" id="JACIFP010000001">
    <property type="protein sequence ID" value="MBB4135909.1"/>
    <property type="molecule type" value="Genomic_DNA"/>
</dbReference>
<accession>A0A840F3B4</accession>
<comment type="catalytic activity">
    <reaction evidence="1">
        <text>(4aS,6R)-4a-hydroxy-L-erythro-5,6,7,8-tetrahydrobiopterin = (6R)-L-erythro-6,7-dihydrobiopterin + H2O</text>
        <dbReference type="Rhea" id="RHEA:11920"/>
        <dbReference type="ChEBI" id="CHEBI:15377"/>
        <dbReference type="ChEBI" id="CHEBI:15642"/>
        <dbReference type="ChEBI" id="CHEBI:43120"/>
        <dbReference type="EC" id="4.2.1.96"/>
    </reaction>
</comment>
<sequence length="92" mass="10072">MDSTDTTADQNWTQTPDGLVADFATGTMVRGLDFVTRIVGVAEAANHHPDIDLRYPRVRLTLITHDAENTVTEKDHALARQISQIAADLGID</sequence>
<gene>
    <name evidence="6" type="ORF">BKA16_002461</name>
</gene>
<keyword evidence="7" id="KW-1185">Reference proteome</keyword>
<proteinExistence type="inferred from homology"/>
<organism evidence="6 7">
    <name type="scientific">Gordonia humi</name>
    <dbReference type="NCBI Taxonomy" id="686429"/>
    <lineage>
        <taxon>Bacteria</taxon>
        <taxon>Bacillati</taxon>
        <taxon>Actinomycetota</taxon>
        <taxon>Actinomycetes</taxon>
        <taxon>Mycobacteriales</taxon>
        <taxon>Gordoniaceae</taxon>
        <taxon>Gordonia</taxon>
    </lineage>
</organism>
<reference evidence="6 7" key="1">
    <citation type="submission" date="2020-08" db="EMBL/GenBank/DDBJ databases">
        <title>Sequencing the genomes of 1000 actinobacteria strains.</title>
        <authorList>
            <person name="Klenk H.-P."/>
        </authorList>
    </citation>
    <scope>NUCLEOTIDE SEQUENCE [LARGE SCALE GENOMIC DNA]</scope>
    <source>
        <strain evidence="6 7">DSM 45298</strain>
    </source>
</reference>
<evidence type="ECO:0000313" key="7">
    <source>
        <dbReference type="Proteomes" id="UP000551501"/>
    </source>
</evidence>
<dbReference type="SUPFAM" id="SSF55248">
    <property type="entry name" value="PCD-like"/>
    <property type="match status" value="1"/>
</dbReference>
<dbReference type="CDD" id="cd00488">
    <property type="entry name" value="PCD_DCoH"/>
    <property type="match status" value="1"/>
</dbReference>
<evidence type="ECO:0000256" key="5">
    <source>
        <dbReference type="ARBA" id="ARBA00023239"/>
    </source>
</evidence>
<evidence type="ECO:0000256" key="4">
    <source>
        <dbReference type="ARBA" id="ARBA00021735"/>
    </source>
</evidence>
<comment type="similarity">
    <text evidence="2">Belongs to the pterin-4-alpha-carbinolamine dehydratase family.</text>
</comment>
<dbReference type="EC" id="4.2.1.96" evidence="3"/>
<evidence type="ECO:0000256" key="2">
    <source>
        <dbReference type="ARBA" id="ARBA00006472"/>
    </source>
</evidence>
<name>A0A840F3B4_9ACTN</name>
<dbReference type="InterPro" id="IPR036428">
    <property type="entry name" value="PCD_sf"/>
</dbReference>
<dbReference type="RefSeq" id="WP_183370907.1">
    <property type="nucleotide sequence ID" value="NZ_BAABHL010000040.1"/>
</dbReference>
<dbReference type="PANTHER" id="PTHR12599:SF0">
    <property type="entry name" value="PTERIN-4-ALPHA-CARBINOLAMINE DEHYDRATASE"/>
    <property type="match status" value="1"/>
</dbReference>